<dbReference type="RefSeq" id="WP_097769822.1">
    <property type="nucleotide sequence ID" value="NZ_NOUW01000003.1"/>
</dbReference>
<dbReference type="Pfam" id="PF00874">
    <property type="entry name" value="PRD"/>
    <property type="match status" value="2"/>
</dbReference>
<sequence>MKIIRQINNNAALALDGNGKELVVLGRGVGFPKMPYELTDLSRIERTFYDVNPKYFGMAADLPRPLVLACAEITERAEIELDCALNPNLPFTLADHLNFAAERLRKGIEISTPLAYDVRHLYPKETELAKQARELLAREAGLKLPDSEVVNIALHLINAEAEAGDMHSMMMTLKALSDVDGIVEKQLDITLNKESFSYSRFSMHLRYLIQRLASGRQVEERISGMLAQMRREYPQVYQCARAIADYFQTTWNWKCNDEETVYLMLHISRLQEKHEA</sequence>
<keyword evidence="1" id="KW-0677">Repeat</keyword>
<reference evidence="3 4" key="1">
    <citation type="journal article" date="2017" name="Front. Microbiol.">
        <title>New Insights into the Diversity of the Genus Faecalibacterium.</title>
        <authorList>
            <person name="Benevides L."/>
            <person name="Burman S."/>
            <person name="Martin R."/>
            <person name="Robert V."/>
            <person name="Thomas M."/>
            <person name="Miquel S."/>
            <person name="Chain F."/>
            <person name="Sokol H."/>
            <person name="Bermudez-Humaran L.G."/>
            <person name="Morrison M."/>
            <person name="Langella P."/>
            <person name="Azevedo V.A."/>
            <person name="Chatel J.M."/>
            <person name="Soares S."/>
        </authorList>
    </citation>
    <scope>NUCLEOTIDE SEQUENCE [LARGE SCALE GENOMIC DNA]</scope>
    <source>
        <strain evidence="3 4">AHMP21</strain>
    </source>
</reference>
<evidence type="ECO:0000313" key="4">
    <source>
        <dbReference type="Proteomes" id="UP000220438"/>
    </source>
</evidence>
<dbReference type="Pfam" id="PF03123">
    <property type="entry name" value="CAT_RBD"/>
    <property type="match status" value="1"/>
</dbReference>
<dbReference type="InterPro" id="IPR004341">
    <property type="entry name" value="CAT_RNA-bd_dom"/>
</dbReference>
<dbReference type="GO" id="GO:0006355">
    <property type="term" value="P:regulation of DNA-templated transcription"/>
    <property type="evidence" value="ECO:0007669"/>
    <property type="project" value="InterPro"/>
</dbReference>
<evidence type="ECO:0000256" key="1">
    <source>
        <dbReference type="ARBA" id="ARBA00022737"/>
    </source>
</evidence>
<dbReference type="SMART" id="SM01061">
    <property type="entry name" value="CAT_RBD"/>
    <property type="match status" value="1"/>
</dbReference>
<accession>A0A2A7BHM4</accession>
<dbReference type="PANTHER" id="PTHR30185:SF15">
    <property type="entry name" value="CRYPTIC BETA-GLUCOSIDE BGL OPERON ANTITERMINATOR"/>
    <property type="match status" value="1"/>
</dbReference>
<dbReference type="Gene3D" id="1.10.1790.10">
    <property type="entry name" value="PRD domain"/>
    <property type="match status" value="2"/>
</dbReference>
<evidence type="ECO:0000313" key="3">
    <source>
        <dbReference type="EMBL" id="PDX90821.1"/>
    </source>
</evidence>
<name>A0A2A7BHM4_9FIRM</name>
<feature type="domain" description="PRD" evidence="2">
    <location>
        <begin position="61"/>
        <end position="166"/>
    </location>
</feature>
<dbReference type="PROSITE" id="PS51372">
    <property type="entry name" value="PRD_2"/>
    <property type="match status" value="2"/>
</dbReference>
<proteinExistence type="predicted"/>
<dbReference type="InterPro" id="IPR036650">
    <property type="entry name" value="CAT_RNA-bd_dom_sf"/>
</dbReference>
<dbReference type="GO" id="GO:0003723">
    <property type="term" value="F:RNA binding"/>
    <property type="evidence" value="ECO:0007669"/>
    <property type="project" value="InterPro"/>
</dbReference>
<protein>
    <submittedName>
        <fullName evidence="3">Antiterminator</fullName>
    </submittedName>
</protein>
<feature type="domain" description="PRD" evidence="2">
    <location>
        <begin position="167"/>
        <end position="276"/>
    </location>
</feature>
<dbReference type="Gene3D" id="2.30.24.10">
    <property type="entry name" value="CAT RNA-binding domain"/>
    <property type="match status" value="1"/>
</dbReference>
<gene>
    <name evidence="3" type="ORF">CHR61_00605</name>
</gene>
<comment type="caution">
    <text evidence="3">The sequence shown here is derived from an EMBL/GenBank/DDBJ whole genome shotgun (WGS) entry which is preliminary data.</text>
</comment>
<dbReference type="Proteomes" id="UP000220438">
    <property type="component" value="Unassembled WGS sequence"/>
</dbReference>
<dbReference type="PANTHER" id="PTHR30185">
    <property type="entry name" value="CRYPTIC BETA-GLUCOSIDE BGL OPERON ANTITERMINATOR"/>
    <property type="match status" value="1"/>
</dbReference>
<dbReference type="AlphaFoldDB" id="A0A2A7BHM4"/>
<dbReference type="SUPFAM" id="SSF50151">
    <property type="entry name" value="SacY-like RNA-binding domain"/>
    <property type="match status" value="1"/>
</dbReference>
<dbReference type="InterPro" id="IPR050661">
    <property type="entry name" value="BglG_antiterminators"/>
</dbReference>
<dbReference type="InterPro" id="IPR036634">
    <property type="entry name" value="PRD_sf"/>
</dbReference>
<dbReference type="SUPFAM" id="SSF63520">
    <property type="entry name" value="PTS-regulatory domain, PRD"/>
    <property type="match status" value="2"/>
</dbReference>
<evidence type="ECO:0000259" key="2">
    <source>
        <dbReference type="PROSITE" id="PS51372"/>
    </source>
</evidence>
<organism evidence="3 4">
    <name type="scientific">Faecalibacterium prausnitzii</name>
    <dbReference type="NCBI Taxonomy" id="853"/>
    <lineage>
        <taxon>Bacteria</taxon>
        <taxon>Bacillati</taxon>
        <taxon>Bacillota</taxon>
        <taxon>Clostridia</taxon>
        <taxon>Eubacteriales</taxon>
        <taxon>Oscillospiraceae</taxon>
        <taxon>Faecalibacterium</taxon>
    </lineage>
</organism>
<dbReference type="EMBL" id="NOUW01000003">
    <property type="protein sequence ID" value="PDX90821.1"/>
    <property type="molecule type" value="Genomic_DNA"/>
</dbReference>
<dbReference type="InterPro" id="IPR011608">
    <property type="entry name" value="PRD"/>
</dbReference>